<dbReference type="SUPFAM" id="SSF53720">
    <property type="entry name" value="ALDH-like"/>
    <property type="match status" value="1"/>
</dbReference>
<proteinExistence type="predicted"/>
<reference evidence="2 3" key="1">
    <citation type="submission" date="2018-08" db="EMBL/GenBank/DDBJ databases">
        <title>Recombination of ecologically and evolutionarily significant loci maintains genetic cohesion in the Pseudomonas syringae species complex.</title>
        <authorList>
            <person name="Dillon M."/>
            <person name="Thakur S."/>
            <person name="Almeida R.N.D."/>
            <person name="Weir B.S."/>
            <person name="Guttman D.S."/>
        </authorList>
    </citation>
    <scope>NUCLEOTIDE SEQUENCE [LARGE SCALE GENOMIC DNA]</scope>
    <source>
        <strain evidence="2 3">ICMP 4525</strain>
    </source>
</reference>
<gene>
    <name evidence="2" type="ORF">ALP03_05157</name>
</gene>
<accession>A0A3M6FYK3</accession>
<evidence type="ECO:0000313" key="2">
    <source>
        <dbReference type="EMBL" id="RMV85508.1"/>
    </source>
</evidence>
<dbReference type="InterPro" id="IPR015590">
    <property type="entry name" value="Aldehyde_DH_dom"/>
</dbReference>
<dbReference type="Pfam" id="PF00171">
    <property type="entry name" value="Aldedh"/>
    <property type="match status" value="1"/>
</dbReference>
<dbReference type="GO" id="GO:0016620">
    <property type="term" value="F:oxidoreductase activity, acting on the aldehyde or oxo group of donors, NAD or NADP as acceptor"/>
    <property type="evidence" value="ECO:0007669"/>
    <property type="project" value="InterPro"/>
</dbReference>
<comment type="caution">
    <text evidence="2">The sequence shown here is derived from an EMBL/GenBank/DDBJ whole genome shotgun (WGS) entry which is preliminary data.</text>
</comment>
<name>A0A3M6FYK3_PSEAJ</name>
<dbReference type="InterPro" id="IPR016161">
    <property type="entry name" value="Ald_DH/histidinol_DH"/>
</dbReference>
<dbReference type="AlphaFoldDB" id="A0A3M6FYK3"/>
<evidence type="ECO:0000259" key="1">
    <source>
        <dbReference type="Pfam" id="PF00171"/>
    </source>
</evidence>
<protein>
    <submittedName>
        <fullName evidence="2">Aldehyde dehydrogenase protein</fullName>
    </submittedName>
</protein>
<dbReference type="Gene3D" id="3.40.309.10">
    <property type="entry name" value="Aldehyde Dehydrogenase, Chain A, domain 2"/>
    <property type="match status" value="1"/>
</dbReference>
<feature type="non-terminal residue" evidence="2">
    <location>
        <position position="51"/>
    </location>
</feature>
<feature type="domain" description="Aldehyde dehydrogenase" evidence="1">
    <location>
        <begin position="1"/>
        <end position="51"/>
    </location>
</feature>
<dbReference type="InterPro" id="IPR016163">
    <property type="entry name" value="Ald_DH_C"/>
</dbReference>
<feature type="non-terminal residue" evidence="2">
    <location>
        <position position="1"/>
    </location>
</feature>
<evidence type="ECO:0000313" key="3">
    <source>
        <dbReference type="Proteomes" id="UP000271531"/>
    </source>
</evidence>
<organism evidence="2 3">
    <name type="scientific">Pseudomonas amygdali pv. tabaci</name>
    <name type="common">Pseudomonas syringae pv. tabaci</name>
    <dbReference type="NCBI Taxonomy" id="322"/>
    <lineage>
        <taxon>Bacteria</taxon>
        <taxon>Pseudomonadati</taxon>
        <taxon>Pseudomonadota</taxon>
        <taxon>Gammaproteobacteria</taxon>
        <taxon>Pseudomonadales</taxon>
        <taxon>Pseudomonadaceae</taxon>
        <taxon>Pseudomonas</taxon>
        <taxon>Pseudomonas amygdali</taxon>
    </lineage>
</organism>
<dbReference type="EMBL" id="RBVA01000947">
    <property type="protein sequence ID" value="RMV85508.1"/>
    <property type="molecule type" value="Genomic_DNA"/>
</dbReference>
<dbReference type="Proteomes" id="UP000271531">
    <property type="component" value="Unassembled WGS sequence"/>
</dbReference>
<sequence>ELGGKSANIVFDDADLEVALRGAQAAIFSGAGQSCVSGSRLLVQESIFEKF</sequence>
<dbReference type="PANTHER" id="PTHR11699">
    <property type="entry name" value="ALDEHYDE DEHYDROGENASE-RELATED"/>
    <property type="match status" value="1"/>
</dbReference>